<dbReference type="SUPFAM" id="SSF53328">
    <property type="entry name" value="Formyltransferase"/>
    <property type="match status" value="1"/>
</dbReference>
<evidence type="ECO:0000256" key="5">
    <source>
        <dbReference type="HAMAP-Rule" id="MF_00182"/>
    </source>
</evidence>
<dbReference type="Proteomes" id="UP000001505">
    <property type="component" value="Chromosome"/>
</dbReference>
<reference evidence="8 9" key="1">
    <citation type="journal article" date="2010" name="PLoS ONE">
        <title>The Waddlia genome: a window into chlamydial biology.</title>
        <authorList>
            <person name="Bertelli C."/>
            <person name="Collyn F."/>
            <person name="Croxatto A."/>
            <person name="Ruckert C."/>
            <person name="Polkinghorne A."/>
            <person name="Kebbi-Beghdadi C."/>
            <person name="Goesmann A."/>
            <person name="Vaughan L."/>
            <person name="Greub G."/>
        </authorList>
    </citation>
    <scope>NUCLEOTIDE SEQUENCE [LARGE SCALE GENOMIC DNA]</scope>
    <source>
        <strain evidence="9">ATCC VR-1470 / WSU 86-1044</strain>
    </source>
</reference>
<dbReference type="eggNOG" id="COG0223">
    <property type="taxonomic scope" value="Bacteria"/>
</dbReference>
<evidence type="ECO:0000313" key="8">
    <source>
        <dbReference type="EMBL" id="ADI38856.1"/>
    </source>
</evidence>
<dbReference type="CDD" id="cd08704">
    <property type="entry name" value="Met_tRNA_FMT_C"/>
    <property type="match status" value="1"/>
</dbReference>
<dbReference type="OrthoDB" id="9802815at2"/>
<dbReference type="EC" id="2.1.2.9" evidence="2 5"/>
<proteinExistence type="inferred from homology"/>
<protein>
    <recommendedName>
        <fullName evidence="2 5">Methionyl-tRNA formyltransferase</fullName>
        <ecNumber evidence="2 5">2.1.2.9</ecNumber>
    </recommendedName>
</protein>
<evidence type="ECO:0000259" key="7">
    <source>
        <dbReference type="Pfam" id="PF02911"/>
    </source>
</evidence>
<dbReference type="InterPro" id="IPR011034">
    <property type="entry name" value="Formyl_transferase-like_C_sf"/>
</dbReference>
<accession>D6YS11</accession>
<dbReference type="InterPro" id="IPR005793">
    <property type="entry name" value="Formyl_trans_C"/>
</dbReference>
<sequence length="307" mass="34118">MKVIFFGTPHFSASVLRYLLEHGIKIVSVVTRPDKPKGRSNKLISTPVKEVAIEHGLPVYQPEKASSSEFANVLPPYEADLFVVVAYGEIVKEHILGMPRLGCINLHTSLLPKYRGAAPIQRAIMNGEKETGVSIMYMVKKMDAGDIIQTQSLVIDENETFGELEERLCQKGAEMLLQTIRKFENGPVEGMPQNDDEATFAPKVELEDCEIDWTMPARRIHDLVRGSQPYPGAWCWVDVKGEKKRMKLIKSVLGASVNSVPRKIIAVNEEGVEIGCGEGSVKIQKLQLEGKKAMAPVELFRGTEVVF</sequence>
<evidence type="ECO:0000313" key="9">
    <source>
        <dbReference type="Proteomes" id="UP000001505"/>
    </source>
</evidence>
<dbReference type="InterPro" id="IPR005794">
    <property type="entry name" value="Fmt"/>
</dbReference>
<keyword evidence="9" id="KW-1185">Reference proteome</keyword>
<feature type="domain" description="Formyl transferase C-terminal" evidence="7">
    <location>
        <begin position="204"/>
        <end position="302"/>
    </location>
</feature>
<dbReference type="RefSeq" id="WP_013182564.1">
    <property type="nucleotide sequence ID" value="NC_014225.1"/>
</dbReference>
<dbReference type="CDD" id="cd08646">
    <property type="entry name" value="FMT_core_Met-tRNA-FMT_N"/>
    <property type="match status" value="1"/>
</dbReference>
<comment type="function">
    <text evidence="5">Attaches a formyl group to the free amino group of methionyl-tRNA(fMet). The formyl group appears to play a dual role in the initiator identity of N-formylmethionyl-tRNA by promoting its recognition by IF2 and preventing the misappropriation of this tRNA by the elongation apparatus.</text>
</comment>
<name>D6YS11_WADCW</name>
<evidence type="ECO:0000256" key="3">
    <source>
        <dbReference type="ARBA" id="ARBA00022679"/>
    </source>
</evidence>
<dbReference type="AlphaFoldDB" id="D6YS11"/>
<dbReference type="InterPro" id="IPR001555">
    <property type="entry name" value="GART_AS"/>
</dbReference>
<dbReference type="HOGENOM" id="CLU_033347_1_1_0"/>
<dbReference type="EMBL" id="CP001928">
    <property type="protein sequence ID" value="ADI38856.1"/>
    <property type="molecule type" value="Genomic_DNA"/>
</dbReference>
<dbReference type="GO" id="GO:0004479">
    <property type="term" value="F:methionyl-tRNA formyltransferase activity"/>
    <property type="evidence" value="ECO:0007669"/>
    <property type="project" value="UniProtKB-UniRule"/>
</dbReference>
<dbReference type="PANTHER" id="PTHR11138:SF5">
    <property type="entry name" value="METHIONYL-TRNA FORMYLTRANSFERASE, MITOCHONDRIAL"/>
    <property type="match status" value="1"/>
</dbReference>
<gene>
    <name evidence="5 8" type="primary">fmt</name>
    <name evidence="8" type="ordered locus">wcw_1507</name>
</gene>
<dbReference type="InterPro" id="IPR002376">
    <property type="entry name" value="Formyl_transf_N"/>
</dbReference>
<dbReference type="InterPro" id="IPR044135">
    <property type="entry name" value="Met-tRNA-FMT_C"/>
</dbReference>
<dbReference type="STRING" id="716544.wcw_1507"/>
<dbReference type="SUPFAM" id="SSF50486">
    <property type="entry name" value="FMT C-terminal domain-like"/>
    <property type="match status" value="1"/>
</dbReference>
<dbReference type="InterPro" id="IPR041711">
    <property type="entry name" value="Met-tRNA-FMT_N"/>
</dbReference>
<dbReference type="NCBIfam" id="TIGR00460">
    <property type="entry name" value="fmt"/>
    <property type="match status" value="1"/>
</dbReference>
<dbReference type="Gene3D" id="3.40.50.12230">
    <property type="match status" value="1"/>
</dbReference>
<evidence type="ECO:0000256" key="4">
    <source>
        <dbReference type="ARBA" id="ARBA00022917"/>
    </source>
</evidence>
<dbReference type="PANTHER" id="PTHR11138">
    <property type="entry name" value="METHIONYL-TRNA FORMYLTRANSFERASE"/>
    <property type="match status" value="1"/>
</dbReference>
<dbReference type="GO" id="GO:0005829">
    <property type="term" value="C:cytosol"/>
    <property type="evidence" value="ECO:0007669"/>
    <property type="project" value="TreeGrafter"/>
</dbReference>
<evidence type="ECO:0000256" key="1">
    <source>
        <dbReference type="ARBA" id="ARBA00010699"/>
    </source>
</evidence>
<organism evidence="8 9">
    <name type="scientific">Waddlia chondrophila (strain ATCC VR-1470 / WSU 86-1044)</name>
    <dbReference type="NCBI Taxonomy" id="716544"/>
    <lineage>
        <taxon>Bacteria</taxon>
        <taxon>Pseudomonadati</taxon>
        <taxon>Chlamydiota</taxon>
        <taxon>Chlamydiia</taxon>
        <taxon>Parachlamydiales</taxon>
        <taxon>Waddliaceae</taxon>
        <taxon>Waddlia</taxon>
    </lineage>
</organism>
<evidence type="ECO:0000256" key="2">
    <source>
        <dbReference type="ARBA" id="ARBA00012261"/>
    </source>
</evidence>
<dbReference type="Pfam" id="PF02911">
    <property type="entry name" value="Formyl_trans_C"/>
    <property type="match status" value="1"/>
</dbReference>
<keyword evidence="3 5" id="KW-0808">Transferase</keyword>
<dbReference type="Pfam" id="PF00551">
    <property type="entry name" value="Formyl_trans_N"/>
    <property type="match status" value="1"/>
</dbReference>
<keyword evidence="4 5" id="KW-0648">Protein biosynthesis</keyword>
<dbReference type="FunFam" id="3.40.50.12230:FF:000001">
    <property type="entry name" value="Methionyl-tRNA formyltransferase"/>
    <property type="match status" value="1"/>
</dbReference>
<dbReference type="InterPro" id="IPR036477">
    <property type="entry name" value="Formyl_transf_N_sf"/>
</dbReference>
<dbReference type="HAMAP" id="MF_00182">
    <property type="entry name" value="Formyl_trans"/>
    <property type="match status" value="1"/>
</dbReference>
<feature type="binding site" evidence="5">
    <location>
        <begin position="109"/>
        <end position="112"/>
    </location>
    <ligand>
        <name>(6S)-5,6,7,8-tetrahydrofolate</name>
        <dbReference type="ChEBI" id="CHEBI:57453"/>
    </ligand>
</feature>
<dbReference type="PROSITE" id="PS00373">
    <property type="entry name" value="GART"/>
    <property type="match status" value="1"/>
</dbReference>
<evidence type="ECO:0000259" key="6">
    <source>
        <dbReference type="Pfam" id="PF00551"/>
    </source>
</evidence>
<dbReference type="KEGG" id="wch:wcw_1507"/>
<comment type="catalytic activity">
    <reaction evidence="5">
        <text>L-methionyl-tRNA(fMet) + (6R)-10-formyltetrahydrofolate = N-formyl-L-methionyl-tRNA(fMet) + (6S)-5,6,7,8-tetrahydrofolate + H(+)</text>
        <dbReference type="Rhea" id="RHEA:24380"/>
        <dbReference type="Rhea" id="RHEA-COMP:9952"/>
        <dbReference type="Rhea" id="RHEA-COMP:9953"/>
        <dbReference type="ChEBI" id="CHEBI:15378"/>
        <dbReference type="ChEBI" id="CHEBI:57453"/>
        <dbReference type="ChEBI" id="CHEBI:78530"/>
        <dbReference type="ChEBI" id="CHEBI:78844"/>
        <dbReference type="ChEBI" id="CHEBI:195366"/>
        <dbReference type="EC" id="2.1.2.9"/>
    </reaction>
</comment>
<feature type="domain" description="Formyl transferase N-terminal" evidence="6">
    <location>
        <begin position="1"/>
        <end position="180"/>
    </location>
</feature>
<comment type="similarity">
    <text evidence="1 5">Belongs to the Fmt family.</text>
</comment>